<accession>A0A2P2KU69</accession>
<organism evidence="1">
    <name type="scientific">Rhizophora mucronata</name>
    <name type="common">Asiatic mangrove</name>
    <dbReference type="NCBI Taxonomy" id="61149"/>
    <lineage>
        <taxon>Eukaryota</taxon>
        <taxon>Viridiplantae</taxon>
        <taxon>Streptophyta</taxon>
        <taxon>Embryophyta</taxon>
        <taxon>Tracheophyta</taxon>
        <taxon>Spermatophyta</taxon>
        <taxon>Magnoliopsida</taxon>
        <taxon>eudicotyledons</taxon>
        <taxon>Gunneridae</taxon>
        <taxon>Pentapetalae</taxon>
        <taxon>rosids</taxon>
        <taxon>fabids</taxon>
        <taxon>Malpighiales</taxon>
        <taxon>Rhizophoraceae</taxon>
        <taxon>Rhizophora</taxon>
    </lineage>
</organism>
<protein>
    <submittedName>
        <fullName evidence="1">Non-lysosomal glucosylceramidase isoform X2</fullName>
    </submittedName>
</protein>
<name>A0A2P2KU69_RHIMU</name>
<evidence type="ECO:0000313" key="1">
    <source>
        <dbReference type="EMBL" id="MBX09227.1"/>
    </source>
</evidence>
<dbReference type="EMBL" id="GGEC01028743">
    <property type="protein sequence ID" value="MBX09227.1"/>
    <property type="molecule type" value="Transcribed_RNA"/>
</dbReference>
<dbReference type="AlphaFoldDB" id="A0A2P2KU69"/>
<sequence>MAIFVCKRSSALGPVHHHISSMPLEIEHGTWNAGHSSSSPMMRYRDQLLSLTLHVGLEPKLKHNIYSPHHEI</sequence>
<reference evidence="1" key="1">
    <citation type="submission" date="2018-02" db="EMBL/GenBank/DDBJ databases">
        <title>Rhizophora mucronata_Transcriptome.</title>
        <authorList>
            <person name="Meera S.P."/>
            <person name="Sreeshan A."/>
            <person name="Augustine A."/>
        </authorList>
    </citation>
    <scope>NUCLEOTIDE SEQUENCE</scope>
    <source>
        <tissue evidence="1">Leaf</tissue>
    </source>
</reference>
<proteinExistence type="predicted"/>